<proteinExistence type="predicted"/>
<comment type="caution">
    <text evidence="1">The sequence shown here is derived from an EMBL/GenBank/DDBJ whole genome shotgun (WGS) entry which is preliminary data.</text>
</comment>
<dbReference type="RefSeq" id="WP_306851296.1">
    <property type="nucleotide sequence ID" value="NZ_JAUSSK010000005.1"/>
</dbReference>
<gene>
    <name evidence="1" type="ORF">J2T07_003283</name>
</gene>
<evidence type="ECO:0000313" key="2">
    <source>
        <dbReference type="Proteomes" id="UP001237737"/>
    </source>
</evidence>
<sequence>MKNKKTRHMAGFLVGTNETRATAYPASGPMYGRRAREVIPAAIRALVRTIAV</sequence>
<dbReference type="EMBL" id="JAUSSK010000005">
    <property type="protein sequence ID" value="MDQ0011073.1"/>
    <property type="molecule type" value="Genomic_DNA"/>
</dbReference>
<dbReference type="Proteomes" id="UP001237737">
    <property type="component" value="Unassembled WGS sequence"/>
</dbReference>
<organism evidence="1 2">
    <name type="scientific">Luteibacter jiangsuensis</name>
    <dbReference type="NCBI Taxonomy" id="637577"/>
    <lineage>
        <taxon>Bacteria</taxon>
        <taxon>Pseudomonadati</taxon>
        <taxon>Pseudomonadota</taxon>
        <taxon>Gammaproteobacteria</taxon>
        <taxon>Lysobacterales</taxon>
        <taxon>Rhodanobacteraceae</taxon>
        <taxon>Luteibacter</taxon>
    </lineage>
</organism>
<accession>A0ABT9T1C2</accession>
<keyword evidence="2" id="KW-1185">Reference proteome</keyword>
<evidence type="ECO:0000313" key="1">
    <source>
        <dbReference type="EMBL" id="MDQ0011073.1"/>
    </source>
</evidence>
<name>A0ABT9T1C2_9GAMM</name>
<protein>
    <submittedName>
        <fullName evidence="1">Uncharacterized protein</fullName>
    </submittedName>
</protein>
<reference evidence="1 2" key="1">
    <citation type="submission" date="2023-07" db="EMBL/GenBank/DDBJ databases">
        <title>Sorghum-associated microbial communities from plants grown in Nebraska, USA.</title>
        <authorList>
            <person name="Schachtman D."/>
        </authorList>
    </citation>
    <scope>NUCLEOTIDE SEQUENCE [LARGE SCALE GENOMIC DNA]</scope>
    <source>
        <strain evidence="1 2">CC60</strain>
    </source>
</reference>